<keyword evidence="3" id="KW-1185">Reference proteome</keyword>
<name>A0A0B4X436_9HYPH</name>
<organism evidence="2 3">
    <name type="scientific">Rhizobium gallicum bv. gallicum R602sp</name>
    <dbReference type="NCBI Taxonomy" id="1041138"/>
    <lineage>
        <taxon>Bacteria</taxon>
        <taxon>Pseudomonadati</taxon>
        <taxon>Pseudomonadota</taxon>
        <taxon>Alphaproteobacteria</taxon>
        <taxon>Hyphomicrobiales</taxon>
        <taxon>Rhizobiaceae</taxon>
        <taxon>Rhizobium/Agrobacterium group</taxon>
        <taxon>Rhizobium</taxon>
    </lineage>
</organism>
<dbReference type="AlphaFoldDB" id="A0A0B4X436"/>
<proteinExistence type="predicted"/>
<evidence type="ECO:0000313" key="2">
    <source>
        <dbReference type="EMBL" id="AJD41273.1"/>
    </source>
</evidence>
<feature type="compositionally biased region" description="Basic and acidic residues" evidence="1">
    <location>
        <begin position="107"/>
        <end position="119"/>
    </location>
</feature>
<protein>
    <submittedName>
        <fullName evidence="2">Uncharacterized protein</fullName>
    </submittedName>
</protein>
<evidence type="ECO:0000313" key="3">
    <source>
        <dbReference type="Proteomes" id="UP000031368"/>
    </source>
</evidence>
<dbReference type="EMBL" id="CP006877">
    <property type="protein sequence ID" value="AJD41273.1"/>
    <property type="molecule type" value="Genomic_DNA"/>
</dbReference>
<dbReference type="Proteomes" id="UP000031368">
    <property type="component" value="Chromosome"/>
</dbReference>
<evidence type="ECO:0000256" key="1">
    <source>
        <dbReference type="SAM" id="MobiDB-lite"/>
    </source>
</evidence>
<dbReference type="HOGENOM" id="CLU_2059501_0_0_5"/>
<dbReference type="KEGG" id="rga:RGR602_CH01942"/>
<accession>A0A0B4X436</accession>
<dbReference type="RefSeq" id="WP_052451519.1">
    <property type="nucleotide sequence ID" value="NZ_CP006877.1"/>
</dbReference>
<gene>
    <name evidence="2" type="ORF">RGR602_CH01942</name>
</gene>
<feature type="region of interest" description="Disordered" evidence="1">
    <location>
        <begin position="97"/>
        <end position="119"/>
    </location>
</feature>
<reference evidence="2 3" key="1">
    <citation type="submission" date="2013-11" db="EMBL/GenBank/DDBJ databases">
        <title>Complete genome sequence of Rhizobium gallicum bv. gallicum R602.</title>
        <authorList>
            <person name="Bustos P."/>
            <person name="Santamaria R.I."/>
            <person name="Lozano L."/>
            <person name="Acosta J.L."/>
            <person name="Ormeno-Orrillo E."/>
            <person name="Rogel M.A."/>
            <person name="Romero D."/>
            <person name="Cevallos M.A."/>
            <person name="Martinez-Romero E."/>
            <person name="Gonzalez V."/>
        </authorList>
    </citation>
    <scope>NUCLEOTIDE SEQUENCE [LARGE SCALE GENOMIC DNA]</scope>
    <source>
        <strain evidence="2 3">R602</strain>
    </source>
</reference>
<sequence>MTVKEEMERKFGRQTLERPVKAGELFDVVDALTATILSLRARIEALESGGIKYAGTWQRALPYRKGMVVTSAGAMWTALADTPEGIAPGSNAAFWQLSQKSKPTKRVKAEGRQHDDVQP</sequence>